<feature type="transmembrane region" description="Helical" evidence="11">
    <location>
        <begin position="161"/>
        <end position="181"/>
    </location>
</feature>
<dbReference type="InterPro" id="IPR013014">
    <property type="entry name" value="PTS_EIIC_2"/>
</dbReference>
<name>A0ABX6YJ80_9MICO</name>
<evidence type="ECO:0000256" key="6">
    <source>
        <dbReference type="ARBA" id="ARBA00022679"/>
    </source>
</evidence>
<dbReference type="NCBIfam" id="TIGR00829">
    <property type="entry name" value="FRU"/>
    <property type="match status" value="1"/>
</dbReference>
<dbReference type="InterPro" id="IPR036095">
    <property type="entry name" value="PTS_EIIB-like_sf"/>
</dbReference>
<keyword evidence="10 11" id="KW-0472">Membrane</keyword>
<evidence type="ECO:0000256" key="4">
    <source>
        <dbReference type="ARBA" id="ARBA00022553"/>
    </source>
</evidence>
<dbReference type="RefSeq" id="WP_166985287.1">
    <property type="nucleotide sequence ID" value="NZ_CP061169.1"/>
</dbReference>
<dbReference type="NCBIfam" id="TIGR01427">
    <property type="entry name" value="PTS_IIC_fructo"/>
    <property type="match status" value="1"/>
</dbReference>
<dbReference type="InterPro" id="IPR050864">
    <property type="entry name" value="Bacterial_PTS_Sugar_Transport"/>
</dbReference>
<feature type="transmembrane region" description="Helical" evidence="11">
    <location>
        <begin position="193"/>
        <end position="216"/>
    </location>
</feature>
<feature type="transmembrane region" description="Helical" evidence="11">
    <location>
        <begin position="228"/>
        <end position="252"/>
    </location>
</feature>
<keyword evidence="4" id="KW-0597">Phosphoprotein</keyword>
<dbReference type="SUPFAM" id="SSF52794">
    <property type="entry name" value="PTS system IIB component-like"/>
    <property type="match status" value="1"/>
</dbReference>
<keyword evidence="7" id="KW-0598">Phosphotransferase system</keyword>
<feature type="transmembrane region" description="Helical" evidence="11">
    <location>
        <begin position="272"/>
        <end position="295"/>
    </location>
</feature>
<dbReference type="EMBL" id="CP061169">
    <property type="protein sequence ID" value="QPZ38874.1"/>
    <property type="molecule type" value="Genomic_DNA"/>
</dbReference>
<accession>A0ABX6YJ80</accession>
<keyword evidence="8 11" id="KW-0812">Transmembrane</keyword>
<comment type="subcellular location">
    <subcellularLocation>
        <location evidence="1">Cell inner membrane</location>
        <topology evidence="1">Multi-pass membrane protein</topology>
    </subcellularLocation>
</comment>
<evidence type="ECO:0000259" key="13">
    <source>
        <dbReference type="PROSITE" id="PS51104"/>
    </source>
</evidence>
<dbReference type="CDD" id="cd05569">
    <property type="entry name" value="PTS_IIB_fructose"/>
    <property type="match status" value="1"/>
</dbReference>
<dbReference type="Pfam" id="PF02302">
    <property type="entry name" value="PTS_IIB"/>
    <property type="match status" value="1"/>
</dbReference>
<dbReference type="PANTHER" id="PTHR30505:SF28">
    <property type="entry name" value="PTS SYSTEM 2-O-ALPHA-MANNOSYL-D-GLYCERATE-SPECIFIC EIIABC COMPONENT"/>
    <property type="match status" value="1"/>
</dbReference>
<evidence type="ECO:0000256" key="7">
    <source>
        <dbReference type="ARBA" id="ARBA00022683"/>
    </source>
</evidence>
<evidence type="ECO:0000256" key="10">
    <source>
        <dbReference type="ARBA" id="ARBA00023136"/>
    </source>
</evidence>
<organism evidence="14 15">
    <name type="scientific">Paramicrobacterium chengjingii</name>
    <dbReference type="NCBI Taxonomy" id="2769067"/>
    <lineage>
        <taxon>Bacteria</taxon>
        <taxon>Bacillati</taxon>
        <taxon>Actinomycetota</taxon>
        <taxon>Actinomycetes</taxon>
        <taxon>Micrococcales</taxon>
        <taxon>Microbacteriaceae</taxon>
        <taxon>Paramicrobacterium</taxon>
    </lineage>
</organism>
<evidence type="ECO:0000256" key="11">
    <source>
        <dbReference type="SAM" id="Phobius"/>
    </source>
</evidence>
<keyword evidence="15" id="KW-1185">Reference proteome</keyword>
<feature type="transmembrane region" description="Helical" evidence="11">
    <location>
        <begin position="414"/>
        <end position="435"/>
    </location>
</feature>
<keyword evidence="5" id="KW-0762">Sugar transport</keyword>
<dbReference type="InterPro" id="IPR013011">
    <property type="entry name" value="PTS_EIIB_2"/>
</dbReference>
<protein>
    <submittedName>
        <fullName evidence="14">PTS fructose transporter subunit IIC</fullName>
    </submittedName>
</protein>
<dbReference type="InterPro" id="IPR006327">
    <property type="entry name" value="PTS_IIC_fruc"/>
</dbReference>
<sequence length="496" mass="50786">MTGEFIVAATGCPTGVAHTFMAEAALKKAAAARGIEIRVETHGQIGLENGLTSDEISRAVGVIVAADKDVDSGRFSGKHVVEVGVKEGIHNPDALIDRLLAETSSAQAASQTPASGGAGTGQPRDENDFLNVAAIDTHTGDGWRKHGRAVYKHLMNGVSHMLPFVVGGGVLLAASFLFGIYSADPTNDQYNPIAEMLNTVGSLGLGLMVPVLSAFIASSISSRPGLTVGLITGMLASTMGTGFLGGIITGFLSGYGMQLLGLLLSKMPAALAGLKAIFLFPVLGTLIFGGITYVISAPMAQISTGLEDVLTRFQGANPLILGLVLGIMCAFDMGGPVNKAAYVTGVALLGDGNITFMAAVSAACIAPPIVTAIAVSLFPRGFEPGERRAGYVNYALGSTHITEGAIPFAARNPLVVIPILMLSSSIAAVLSLIWGAGSPAPHGGFLVLPVVTNPLLWVLAIVIGSAVGGILFGLYRLRNSRRPAAATTSTGVRATA</sequence>
<dbReference type="InterPro" id="IPR003501">
    <property type="entry name" value="PTS_EIIB_2/3"/>
</dbReference>
<evidence type="ECO:0000256" key="3">
    <source>
        <dbReference type="ARBA" id="ARBA00022475"/>
    </source>
</evidence>
<feature type="domain" description="PTS EIIC type-2" evidence="13">
    <location>
        <begin position="150"/>
        <end position="484"/>
    </location>
</feature>
<feature type="domain" description="PTS EIIB type-2" evidence="12">
    <location>
        <begin position="6"/>
        <end position="101"/>
    </location>
</feature>
<dbReference type="PROSITE" id="PS51099">
    <property type="entry name" value="PTS_EIIB_TYPE_2"/>
    <property type="match status" value="1"/>
</dbReference>
<evidence type="ECO:0000259" key="12">
    <source>
        <dbReference type="PROSITE" id="PS51099"/>
    </source>
</evidence>
<feature type="transmembrane region" description="Helical" evidence="11">
    <location>
        <begin position="316"/>
        <end position="334"/>
    </location>
</feature>
<feature type="transmembrane region" description="Helical" evidence="11">
    <location>
        <begin position="455"/>
        <end position="475"/>
    </location>
</feature>
<dbReference type="InterPro" id="IPR003353">
    <property type="entry name" value="PTS_IIB_fruc"/>
</dbReference>
<keyword evidence="6" id="KW-0808">Transferase</keyword>
<keyword evidence="3" id="KW-1003">Cell membrane</keyword>
<dbReference type="PANTHER" id="PTHR30505">
    <property type="entry name" value="FRUCTOSE-LIKE PERMEASE"/>
    <property type="match status" value="1"/>
</dbReference>
<evidence type="ECO:0000256" key="8">
    <source>
        <dbReference type="ARBA" id="ARBA00022692"/>
    </source>
</evidence>
<reference evidence="14 15" key="1">
    <citation type="submission" date="2020-12" db="EMBL/GenBank/DDBJ databases">
        <title>Microbacterium sp. HY060.</title>
        <authorList>
            <person name="Zhou J."/>
        </authorList>
    </citation>
    <scope>NUCLEOTIDE SEQUENCE [LARGE SCALE GENOMIC DNA]</scope>
    <source>
        <strain evidence="14 15">HY60</strain>
    </source>
</reference>
<proteinExistence type="predicted"/>
<evidence type="ECO:0000313" key="15">
    <source>
        <dbReference type="Proteomes" id="UP000662814"/>
    </source>
</evidence>
<dbReference type="PROSITE" id="PS51104">
    <property type="entry name" value="PTS_EIIC_TYPE_2"/>
    <property type="match status" value="1"/>
</dbReference>
<feature type="transmembrane region" description="Helical" evidence="11">
    <location>
        <begin position="354"/>
        <end position="378"/>
    </location>
</feature>
<keyword evidence="9 11" id="KW-1133">Transmembrane helix</keyword>
<dbReference type="Proteomes" id="UP000662814">
    <property type="component" value="Chromosome"/>
</dbReference>
<evidence type="ECO:0000313" key="14">
    <source>
        <dbReference type="EMBL" id="QPZ38874.1"/>
    </source>
</evidence>
<evidence type="ECO:0000256" key="5">
    <source>
        <dbReference type="ARBA" id="ARBA00022597"/>
    </source>
</evidence>
<evidence type="ECO:0000256" key="1">
    <source>
        <dbReference type="ARBA" id="ARBA00004429"/>
    </source>
</evidence>
<evidence type="ECO:0000256" key="2">
    <source>
        <dbReference type="ARBA" id="ARBA00022448"/>
    </source>
</evidence>
<evidence type="ECO:0000256" key="9">
    <source>
        <dbReference type="ARBA" id="ARBA00022989"/>
    </source>
</evidence>
<keyword evidence="2" id="KW-0813">Transport</keyword>
<dbReference type="Gene3D" id="3.40.50.2300">
    <property type="match status" value="1"/>
</dbReference>
<gene>
    <name evidence="14" type="ORF">HCR76_01850</name>
</gene>